<evidence type="ECO:0000313" key="3">
    <source>
        <dbReference type="Proteomes" id="UP001075354"/>
    </source>
</evidence>
<comment type="caution">
    <text evidence="2">The sequence shown here is derived from an EMBL/GenBank/DDBJ whole genome shotgun (WGS) entry which is preliminary data.</text>
</comment>
<evidence type="ECO:0000256" key="1">
    <source>
        <dbReference type="SAM" id="MobiDB-lite"/>
    </source>
</evidence>
<name>A0AAV7XV90_9NEOP</name>
<accession>A0AAV7XV90</accession>
<feature type="compositionally biased region" description="Acidic residues" evidence="1">
    <location>
        <begin position="66"/>
        <end position="75"/>
    </location>
</feature>
<gene>
    <name evidence="2" type="ORF">ONE63_006713</name>
</gene>
<proteinExistence type="predicted"/>
<dbReference type="Proteomes" id="UP001075354">
    <property type="component" value="Chromosome 3"/>
</dbReference>
<protein>
    <submittedName>
        <fullName evidence="2">Uncharacterized protein</fullName>
    </submittedName>
</protein>
<dbReference type="AlphaFoldDB" id="A0AAV7XV90"/>
<feature type="region of interest" description="Disordered" evidence="1">
    <location>
        <begin position="160"/>
        <end position="181"/>
    </location>
</feature>
<reference evidence="2" key="1">
    <citation type="submission" date="2022-12" db="EMBL/GenBank/DDBJ databases">
        <title>Chromosome-level genome assembly of the bean flower thrips Megalurothrips usitatus.</title>
        <authorList>
            <person name="Ma L."/>
            <person name="Liu Q."/>
            <person name="Li H."/>
            <person name="Cai W."/>
        </authorList>
    </citation>
    <scope>NUCLEOTIDE SEQUENCE</scope>
    <source>
        <strain evidence="2">Cailab_2022a</strain>
    </source>
</reference>
<evidence type="ECO:0000313" key="2">
    <source>
        <dbReference type="EMBL" id="KAJ1529985.1"/>
    </source>
</evidence>
<feature type="region of interest" description="Disordered" evidence="1">
    <location>
        <begin position="65"/>
        <end position="85"/>
    </location>
</feature>
<dbReference type="EMBL" id="JAPTSV010000003">
    <property type="protein sequence ID" value="KAJ1529985.1"/>
    <property type="molecule type" value="Genomic_DNA"/>
</dbReference>
<organism evidence="2 3">
    <name type="scientific">Megalurothrips usitatus</name>
    <name type="common">bean blossom thrips</name>
    <dbReference type="NCBI Taxonomy" id="439358"/>
    <lineage>
        <taxon>Eukaryota</taxon>
        <taxon>Metazoa</taxon>
        <taxon>Ecdysozoa</taxon>
        <taxon>Arthropoda</taxon>
        <taxon>Hexapoda</taxon>
        <taxon>Insecta</taxon>
        <taxon>Pterygota</taxon>
        <taxon>Neoptera</taxon>
        <taxon>Paraneoptera</taxon>
        <taxon>Thysanoptera</taxon>
        <taxon>Terebrantia</taxon>
        <taxon>Thripoidea</taxon>
        <taxon>Thripidae</taxon>
        <taxon>Megalurothrips</taxon>
    </lineage>
</organism>
<keyword evidence="3" id="KW-1185">Reference proteome</keyword>
<sequence length="302" mass="34065">MPNVVSAMSEAEESTSGKRRRPVAAAATAKLQRMNEAAGVSELDLRVLLNTDQTGGKHILEGCEQSVEDNEDDSEPPTLSETQRNKVTEIIVKHLLTIAENPDHNLFPVLTRKIVSLFPCETEETYYIAPKSESPSQIHPKGKIPNRVRNEKSRRTLLQSFNNSSPAPSSSTSSHQSSVTSKQGLQNVLKISVNEDMLAAQRWLVNGRMPWRLVVEKWVLTAPIRFRSLFENNSDHEFVNKYILEDFRLLQKEASLKLHENWDNFVTKTLNLASRDVKDPIIKKAVSEARKIPKTPINQSEC</sequence>
<feature type="region of interest" description="Disordered" evidence="1">
    <location>
        <begin position="1"/>
        <end position="27"/>
    </location>
</feature>